<dbReference type="PANTHER" id="PTHR47219">
    <property type="entry name" value="RAB GTPASE-ACTIVATING PROTEIN 1-LIKE"/>
    <property type="match status" value="1"/>
</dbReference>
<dbReference type="EMBL" id="KB206312">
    <property type="protein sequence ID" value="ELP92905.1"/>
    <property type="molecule type" value="Genomic_DNA"/>
</dbReference>
<organism evidence="3 4">
    <name type="scientific">Entamoeba invadens IP1</name>
    <dbReference type="NCBI Taxonomy" id="370355"/>
    <lineage>
        <taxon>Eukaryota</taxon>
        <taxon>Amoebozoa</taxon>
        <taxon>Evosea</taxon>
        <taxon>Archamoebae</taxon>
        <taxon>Mastigamoebida</taxon>
        <taxon>Entamoebidae</taxon>
        <taxon>Entamoeba</taxon>
    </lineage>
</organism>
<dbReference type="InterPro" id="IPR035969">
    <property type="entry name" value="Rab-GAP_TBC_sf"/>
</dbReference>
<feature type="compositionally biased region" description="Basic and acidic residues" evidence="1">
    <location>
        <begin position="201"/>
        <end position="229"/>
    </location>
</feature>
<sequence>MSKDNEKCDNAGIMDSSSTGSATSHSTNHFQNETKPNEVGEPPKIDLRSQEKATEEVKHGNEEKNDNPIDGEESFVSDVQEEKEEKVVDPKNEKTKEAPFIENQTEEEEEQNKDKNKEEKKTEESSEESPENKQEKQNKETIEDMRDEKDNTNANLNKIEDTKKDELSNNQMDDIKKEEKKSSSEEVNQQNEPIINTPKESTIEPPKEDLEKKTEPNKTEPQKPEMGENETKQLIEACKAANADAIKDLTTNFAINYMYQDDEGKTFLHHYCSQNKDDVLCVKPISNQQNTRLKDKAGKLAVEYALENKLDLSTKMILEVNDRMDIKVCYDLGQNSVEKPDVANRFGFLHTDDKEKCQIYDVKTLSKHKIKQEEYRDVKWKKMISNWTPTNVPRKVVERVLKGAPRKYKAMLWKKLLNLDTIDEKTKTEFEKFNEKDVRSPHDKQIDLDINRTFQLHYKYKVRFGAGQKELFDVLHSFSLIEPELGYIQGMSSVVSVFVLELTPLEAYAATKRICEEKWKWKDMFKDFDLIQTLWKMTCEIMKEKYPEMFECFKKQEIIDCPYPFFIFEWQYLWFIHAFNIETSLRVFDYILMDGIVALMSVTNNVLHYIHTYVPKMKGSDELQQKLKTPLCLLPPEKMPTANMFMKSLEEHRLPKEEVDALFNKCKV</sequence>
<dbReference type="VEuPathDB" id="AmoebaDB:EIN_312770"/>
<gene>
    <name evidence="3" type="ORF">EIN_312770</name>
</gene>
<dbReference type="SMART" id="SM00164">
    <property type="entry name" value="TBC"/>
    <property type="match status" value="1"/>
</dbReference>
<keyword evidence="4" id="KW-1185">Reference proteome</keyword>
<dbReference type="GO" id="GO:0005096">
    <property type="term" value="F:GTPase activator activity"/>
    <property type="evidence" value="ECO:0007669"/>
    <property type="project" value="TreeGrafter"/>
</dbReference>
<dbReference type="OMA" id="FWTRIVN"/>
<protein>
    <recommendedName>
        <fullName evidence="2">Rab-GAP TBC domain-containing protein</fullName>
    </recommendedName>
</protein>
<dbReference type="InterPro" id="IPR000195">
    <property type="entry name" value="Rab-GAP-TBC_dom"/>
</dbReference>
<feature type="compositionally biased region" description="Basic and acidic residues" evidence="1">
    <location>
        <begin position="158"/>
        <end position="184"/>
    </location>
</feature>
<feature type="compositionally biased region" description="Basic and acidic residues" evidence="1">
    <location>
        <begin position="83"/>
        <end position="99"/>
    </location>
</feature>
<dbReference type="Gene3D" id="1.25.40.20">
    <property type="entry name" value="Ankyrin repeat-containing domain"/>
    <property type="match status" value="1"/>
</dbReference>
<dbReference type="OrthoDB" id="294251at2759"/>
<dbReference type="KEGG" id="eiv:EIN_312770"/>
<feature type="compositionally biased region" description="Basic and acidic residues" evidence="1">
    <location>
        <begin position="112"/>
        <end position="151"/>
    </location>
</feature>
<dbReference type="Pfam" id="PF00566">
    <property type="entry name" value="RabGAP-TBC"/>
    <property type="match status" value="1"/>
</dbReference>
<feature type="domain" description="Rab-GAP TBC" evidence="2">
    <location>
        <begin position="403"/>
        <end position="595"/>
    </location>
</feature>
<evidence type="ECO:0000259" key="2">
    <source>
        <dbReference type="PROSITE" id="PS50086"/>
    </source>
</evidence>
<dbReference type="InterPro" id="IPR036770">
    <property type="entry name" value="Ankyrin_rpt-contain_sf"/>
</dbReference>
<evidence type="ECO:0000313" key="4">
    <source>
        <dbReference type="Proteomes" id="UP000014680"/>
    </source>
</evidence>
<dbReference type="AlphaFoldDB" id="A0A0A1UFR7"/>
<feature type="compositionally biased region" description="Polar residues" evidence="1">
    <location>
        <begin position="187"/>
        <end position="200"/>
    </location>
</feature>
<evidence type="ECO:0000256" key="1">
    <source>
        <dbReference type="SAM" id="MobiDB-lite"/>
    </source>
</evidence>
<dbReference type="Gene3D" id="1.10.472.80">
    <property type="entry name" value="Ypt/Rab-GAP domain of gyp1p, domain 3"/>
    <property type="match status" value="1"/>
</dbReference>
<dbReference type="SUPFAM" id="SSF48403">
    <property type="entry name" value="Ankyrin repeat"/>
    <property type="match status" value="1"/>
</dbReference>
<feature type="region of interest" description="Disordered" evidence="1">
    <location>
        <begin position="1"/>
        <end position="229"/>
    </location>
</feature>
<dbReference type="GeneID" id="14891905"/>
<proteinExistence type="predicted"/>
<feature type="compositionally biased region" description="Basic and acidic residues" evidence="1">
    <location>
        <begin position="35"/>
        <end position="67"/>
    </location>
</feature>
<feature type="compositionally biased region" description="Acidic residues" evidence="1">
    <location>
        <begin position="69"/>
        <end position="82"/>
    </location>
</feature>
<dbReference type="GO" id="GO:0031267">
    <property type="term" value="F:small GTPase binding"/>
    <property type="evidence" value="ECO:0007669"/>
    <property type="project" value="TreeGrafter"/>
</dbReference>
<accession>A0A0A1UFR7</accession>
<reference evidence="3 4" key="1">
    <citation type="submission" date="2012-10" db="EMBL/GenBank/DDBJ databases">
        <authorList>
            <person name="Zafar N."/>
            <person name="Inman J."/>
            <person name="Hall N."/>
            <person name="Lorenzi H."/>
            <person name="Caler E."/>
        </authorList>
    </citation>
    <scope>NUCLEOTIDE SEQUENCE [LARGE SCALE GENOMIC DNA]</scope>
    <source>
        <strain evidence="3 4">IP1</strain>
    </source>
</reference>
<dbReference type="Gene3D" id="1.10.8.270">
    <property type="entry name" value="putative rabgap domain of human tbc1 domain family member 14 like domains"/>
    <property type="match status" value="1"/>
</dbReference>
<dbReference type="Proteomes" id="UP000014680">
    <property type="component" value="Unassembled WGS sequence"/>
</dbReference>
<dbReference type="PROSITE" id="PS50086">
    <property type="entry name" value="TBC_RABGAP"/>
    <property type="match status" value="1"/>
</dbReference>
<dbReference type="SUPFAM" id="SSF47923">
    <property type="entry name" value="Ypt/Rab-GAP domain of gyp1p"/>
    <property type="match status" value="2"/>
</dbReference>
<dbReference type="RefSeq" id="XP_004259676.1">
    <property type="nucleotide sequence ID" value="XM_004259628.1"/>
</dbReference>
<name>A0A0A1UFR7_ENTIV</name>
<dbReference type="PANTHER" id="PTHR47219:SF9">
    <property type="entry name" value="GTPASE ACTIVATING PROTEIN AND CENTROSOME-ASSOCIATED, ISOFORM B"/>
    <property type="match status" value="1"/>
</dbReference>
<dbReference type="InterPro" id="IPR050302">
    <property type="entry name" value="Rab_GAP_TBC_domain"/>
</dbReference>
<evidence type="ECO:0000313" key="3">
    <source>
        <dbReference type="EMBL" id="ELP92905.1"/>
    </source>
</evidence>
<feature type="compositionally biased region" description="Low complexity" evidence="1">
    <location>
        <begin position="16"/>
        <end position="27"/>
    </location>
</feature>